<name>A0A643C6W1_BALPH</name>
<gene>
    <name evidence="1" type="ORF">E2I00_020192</name>
</gene>
<protein>
    <submittedName>
        <fullName evidence="1">Uncharacterized protein</fullName>
    </submittedName>
</protein>
<dbReference type="Proteomes" id="UP000437017">
    <property type="component" value="Unassembled WGS sequence"/>
</dbReference>
<dbReference type="AlphaFoldDB" id="A0A643C6W1"/>
<reference evidence="1 2" key="1">
    <citation type="journal article" date="2019" name="PLoS ONE">
        <title>Genomic analyses reveal an absence of contemporary introgressive admixture between fin whales and blue whales, despite known hybrids.</title>
        <authorList>
            <person name="Westbury M.V."/>
            <person name="Petersen B."/>
            <person name="Lorenzen E.D."/>
        </authorList>
    </citation>
    <scope>NUCLEOTIDE SEQUENCE [LARGE SCALE GENOMIC DNA]</scope>
    <source>
        <strain evidence="1">FinWhale-01</strain>
    </source>
</reference>
<evidence type="ECO:0000313" key="2">
    <source>
        <dbReference type="Proteomes" id="UP000437017"/>
    </source>
</evidence>
<keyword evidence="2" id="KW-1185">Reference proteome</keyword>
<dbReference type="EMBL" id="SGJD01002414">
    <property type="protein sequence ID" value="KAB0395678.1"/>
    <property type="molecule type" value="Genomic_DNA"/>
</dbReference>
<comment type="caution">
    <text evidence="1">The sequence shown here is derived from an EMBL/GenBank/DDBJ whole genome shotgun (WGS) entry which is preliminary data.</text>
</comment>
<sequence>MSLQEALVLHLCPTTGKSLKAPKSSRKFRISRRWDRVMTPLGRAQSLCLWVTTTSSQMSPRSRQHRASS</sequence>
<proteinExistence type="predicted"/>
<organism evidence="1 2">
    <name type="scientific">Balaenoptera physalus</name>
    <name type="common">Fin whale</name>
    <name type="synonym">Balaena physalus</name>
    <dbReference type="NCBI Taxonomy" id="9770"/>
    <lineage>
        <taxon>Eukaryota</taxon>
        <taxon>Metazoa</taxon>
        <taxon>Chordata</taxon>
        <taxon>Craniata</taxon>
        <taxon>Vertebrata</taxon>
        <taxon>Euteleostomi</taxon>
        <taxon>Mammalia</taxon>
        <taxon>Eutheria</taxon>
        <taxon>Laurasiatheria</taxon>
        <taxon>Artiodactyla</taxon>
        <taxon>Whippomorpha</taxon>
        <taxon>Cetacea</taxon>
        <taxon>Mysticeti</taxon>
        <taxon>Balaenopteridae</taxon>
        <taxon>Balaenoptera</taxon>
    </lineage>
</organism>
<accession>A0A643C6W1</accession>
<evidence type="ECO:0000313" key="1">
    <source>
        <dbReference type="EMBL" id="KAB0395678.1"/>
    </source>
</evidence>